<dbReference type="PANTHER" id="PTHR24322">
    <property type="entry name" value="PKSB"/>
    <property type="match status" value="1"/>
</dbReference>
<dbReference type="Proteomes" id="UP000504606">
    <property type="component" value="Unplaced"/>
</dbReference>
<dbReference type="Gene3D" id="3.40.50.720">
    <property type="entry name" value="NAD(P)-binding Rossmann-like Domain"/>
    <property type="match status" value="1"/>
</dbReference>
<keyword evidence="4" id="KW-1185">Reference proteome</keyword>
<dbReference type="SUPFAM" id="SSF51735">
    <property type="entry name" value="NAD(P)-binding Rossmann-fold domains"/>
    <property type="match status" value="1"/>
</dbReference>
<dbReference type="GO" id="GO:0016616">
    <property type="term" value="F:oxidoreductase activity, acting on the CH-OH group of donors, NAD or NADP as acceptor"/>
    <property type="evidence" value="ECO:0007669"/>
    <property type="project" value="TreeGrafter"/>
</dbReference>
<gene>
    <name evidence="5 6" type="primary">LOC113217658</name>
</gene>
<evidence type="ECO:0000313" key="6">
    <source>
        <dbReference type="RefSeq" id="XP_026293433.1"/>
    </source>
</evidence>
<dbReference type="KEGG" id="foc:113217658"/>
<dbReference type="GeneID" id="113217658"/>
<dbReference type="GO" id="GO:0005811">
    <property type="term" value="C:lipid droplet"/>
    <property type="evidence" value="ECO:0007669"/>
    <property type="project" value="TreeGrafter"/>
</dbReference>
<dbReference type="InterPro" id="IPR002347">
    <property type="entry name" value="SDR_fam"/>
</dbReference>
<reference evidence="5 6" key="1">
    <citation type="submission" date="2025-04" db="UniProtKB">
        <authorList>
            <consortium name="RefSeq"/>
        </authorList>
    </citation>
    <scope>IDENTIFICATION</scope>
    <source>
        <tissue evidence="5 6">Whole organism</tissue>
    </source>
</reference>
<evidence type="ECO:0000313" key="5">
    <source>
        <dbReference type="RefSeq" id="XP_026293432.1"/>
    </source>
</evidence>
<proteinExistence type="inferred from homology"/>
<dbReference type="AlphaFoldDB" id="A0A6J1TL03"/>
<comment type="similarity">
    <text evidence="1">Belongs to the short-chain dehydrogenases/reductases (SDR) family.</text>
</comment>
<dbReference type="Pfam" id="PF00106">
    <property type="entry name" value="adh_short"/>
    <property type="match status" value="1"/>
</dbReference>
<keyword evidence="3" id="KW-1133">Transmembrane helix</keyword>
<accession>A0A6J1TL03</accession>
<dbReference type="PRINTS" id="PR00081">
    <property type="entry name" value="GDHRDH"/>
</dbReference>
<evidence type="ECO:0000256" key="3">
    <source>
        <dbReference type="SAM" id="Phobius"/>
    </source>
</evidence>
<keyword evidence="3" id="KW-0472">Membrane</keyword>
<dbReference type="RefSeq" id="XP_026293433.1">
    <property type="nucleotide sequence ID" value="XM_026437648.2"/>
</dbReference>
<dbReference type="PANTHER" id="PTHR24322:SF736">
    <property type="entry name" value="RETINOL DEHYDROGENASE 10"/>
    <property type="match status" value="1"/>
</dbReference>
<dbReference type="OrthoDB" id="5840532at2759"/>
<sequence>MLLQLYAFIVLSWDALCLLVQVYFAFLEACWHLICPPRQKSVKNDIAVIVGASRGVGRELALQLGALGAYIICCDIDSMGNKKTAVDITQNGGNAIAYQVDVTNREQVFKMADKLKRDIGPVSMIFHCCGMPSPHSLVAQPPPDIRATIDRSVMSHFWILQALLPQMQEQRKGHIVALSSVAGLTGIKDQVPLSVSQFAVKGLTESLRQELRTSQRHAKIQVTLVHIYPFLVSPEYSRDIRLRIPSYFGTLDPREAARQIIVGVRQGYAEMSVPGYLLFMGNLLRLLPREVSVRLRELLDTGVDFG</sequence>
<organism evidence="4 5">
    <name type="scientific">Frankliniella occidentalis</name>
    <name type="common">Western flower thrips</name>
    <name type="synonym">Euthrips occidentalis</name>
    <dbReference type="NCBI Taxonomy" id="133901"/>
    <lineage>
        <taxon>Eukaryota</taxon>
        <taxon>Metazoa</taxon>
        <taxon>Ecdysozoa</taxon>
        <taxon>Arthropoda</taxon>
        <taxon>Hexapoda</taxon>
        <taxon>Insecta</taxon>
        <taxon>Pterygota</taxon>
        <taxon>Neoptera</taxon>
        <taxon>Paraneoptera</taxon>
        <taxon>Thysanoptera</taxon>
        <taxon>Terebrantia</taxon>
        <taxon>Thripoidea</taxon>
        <taxon>Thripidae</taxon>
        <taxon>Frankliniella</taxon>
    </lineage>
</organism>
<keyword evidence="3" id="KW-0812">Transmembrane</keyword>
<dbReference type="InterPro" id="IPR036291">
    <property type="entry name" value="NAD(P)-bd_dom_sf"/>
</dbReference>
<evidence type="ECO:0000256" key="1">
    <source>
        <dbReference type="ARBA" id="ARBA00006484"/>
    </source>
</evidence>
<keyword evidence="2" id="KW-0560">Oxidoreductase</keyword>
<evidence type="ECO:0000256" key="2">
    <source>
        <dbReference type="ARBA" id="ARBA00023002"/>
    </source>
</evidence>
<dbReference type="RefSeq" id="XP_026293432.1">
    <property type="nucleotide sequence ID" value="XM_026437647.2"/>
</dbReference>
<protein>
    <submittedName>
        <fullName evidence="5 6">17-beta-hydroxysteroid dehydrogenase 13</fullName>
    </submittedName>
</protein>
<feature type="transmembrane region" description="Helical" evidence="3">
    <location>
        <begin position="6"/>
        <end position="34"/>
    </location>
</feature>
<evidence type="ECO:0000313" key="4">
    <source>
        <dbReference type="Proteomes" id="UP000504606"/>
    </source>
</evidence>
<name>A0A6J1TL03_FRAOC</name>